<evidence type="ECO:0000259" key="4">
    <source>
        <dbReference type="Pfam" id="PF04659"/>
    </source>
</evidence>
<gene>
    <name evidence="5" type="ORF">OXIME_000410</name>
</gene>
<dbReference type="EMBL" id="CP133772">
    <property type="protein sequence ID" value="WYX99865.1"/>
    <property type="molecule type" value="Genomic_DNA"/>
</dbReference>
<protein>
    <submittedName>
        <fullName evidence="5">Flagellar protein E</fullName>
    </submittedName>
</protein>
<evidence type="ECO:0000256" key="1">
    <source>
        <dbReference type="ARBA" id="ARBA00004618"/>
    </source>
</evidence>
<proteinExistence type="predicted"/>
<dbReference type="KEGG" id="omr:OXIME_000410"/>
<dbReference type="InterPro" id="IPR052494">
    <property type="entry name" value="Flagella_assembly_related"/>
</dbReference>
<keyword evidence="5" id="KW-0969">Cilium</keyword>
<dbReference type="AlphaFoldDB" id="A0AAX4NEF4"/>
<dbReference type="InterPro" id="IPR016682">
    <property type="entry name" value="FlaD_prd_arc"/>
</dbReference>
<feature type="domain" description="Archaeal flagella protein FlaD/E" evidence="4">
    <location>
        <begin position="113"/>
        <end position="204"/>
    </location>
</feature>
<dbReference type="Pfam" id="PF04659">
    <property type="entry name" value="Arch_fla_DE"/>
    <property type="match status" value="1"/>
</dbReference>
<sequence length="232" mass="26805">MISESLKGYLQSKLDSADKSIPKFVIEELRQKVLNSPTKFSKSDIETLFNNLQQRYSEGKENSLLGKVDTLFKEITNVERMLSGDTNRKKPAEEGEGEDQQSLRNRNVWRTHRKSKLEAIGDDVISLMVALRWLEFLLDNYGPENTIDILDYYESIGWISSNVKEQMIKFTKMTGIITPVQEYKIKTTIQDHIVTMLFIEKLNGGEISRDIVESLEREFRTLKKGVDELYGI</sequence>
<comment type="subcellular location">
    <subcellularLocation>
        <location evidence="1">Archaeal flagellum</location>
    </subcellularLocation>
</comment>
<keyword evidence="5" id="KW-0282">Flagellum</keyword>
<organism evidence="5 6">
    <name type="scientific">Oxyplasma meridianum</name>
    <dbReference type="NCBI Taxonomy" id="3073602"/>
    <lineage>
        <taxon>Archaea</taxon>
        <taxon>Methanobacteriati</taxon>
        <taxon>Thermoplasmatota</taxon>
        <taxon>Thermoplasmata</taxon>
        <taxon>Thermoplasmatales</taxon>
        <taxon>Thermoplasmataceae</taxon>
        <taxon>Oxyplasma</taxon>
    </lineage>
</organism>
<dbReference type="PANTHER" id="PTHR40698">
    <property type="entry name" value="FLAGELLA-RELATED PROTEIN E-RELATED-RELATED"/>
    <property type="match status" value="1"/>
</dbReference>
<dbReference type="PANTHER" id="PTHR40698:SF1">
    <property type="entry name" value="FLAGELLA-RELATED PROTEIN D-RELATED"/>
    <property type="match status" value="1"/>
</dbReference>
<reference evidence="5 6" key="1">
    <citation type="submission" date="2023-09" db="EMBL/GenBank/DDBJ databases">
        <authorList>
            <person name="Golyshina O.V."/>
            <person name="Lunev E.A."/>
            <person name="Bargiela R."/>
            <person name="Gaines M.C."/>
            <person name="Daum B."/>
            <person name="Bale N.J."/>
            <person name="Koenen M."/>
            <person name="Sinninghe Damst J.S."/>
            <person name="Yakimov M."/>
            <person name="Golyshin P.N."/>
        </authorList>
    </citation>
    <scope>NUCLEOTIDE SEQUENCE [LARGE SCALE GENOMIC DNA]</scope>
    <source>
        <strain evidence="5 6">M1</strain>
    </source>
</reference>
<keyword evidence="6" id="KW-1185">Reference proteome</keyword>
<accession>A0AAX4NEF4</accession>
<dbReference type="GO" id="GO:0097588">
    <property type="term" value="P:archaeal or bacterial-type flagellum-dependent cell motility"/>
    <property type="evidence" value="ECO:0007669"/>
    <property type="project" value="InterPro"/>
</dbReference>
<feature type="region of interest" description="Disordered" evidence="3">
    <location>
        <begin position="83"/>
        <end position="106"/>
    </location>
</feature>
<evidence type="ECO:0000313" key="5">
    <source>
        <dbReference type="EMBL" id="WYX99865.1"/>
    </source>
</evidence>
<keyword evidence="2" id="KW-0974">Archaeal flagellum</keyword>
<dbReference type="RefSeq" id="WP_393971824.1">
    <property type="nucleotide sequence ID" value="NZ_CP133772.1"/>
</dbReference>
<name>A0AAX4NEF4_9ARCH</name>
<dbReference type="GO" id="GO:0097589">
    <property type="term" value="C:archaeal-type flagellum"/>
    <property type="evidence" value="ECO:0007669"/>
    <property type="project" value="UniProtKB-SubCell"/>
</dbReference>
<dbReference type="PIRSF" id="PIRSF017066">
    <property type="entry name" value="FlaD_arch_prd"/>
    <property type="match status" value="1"/>
</dbReference>
<evidence type="ECO:0000256" key="3">
    <source>
        <dbReference type="SAM" id="MobiDB-lite"/>
    </source>
</evidence>
<evidence type="ECO:0000256" key="2">
    <source>
        <dbReference type="ARBA" id="ARBA00022440"/>
    </source>
</evidence>
<evidence type="ECO:0000313" key="6">
    <source>
        <dbReference type="Proteomes" id="UP001451606"/>
    </source>
</evidence>
<dbReference type="Proteomes" id="UP001451606">
    <property type="component" value="Chromosome"/>
</dbReference>
<dbReference type="InterPro" id="IPR006752">
    <property type="entry name" value="Arch_fla_DE"/>
</dbReference>
<dbReference type="GeneID" id="95967135"/>
<keyword evidence="5" id="KW-0966">Cell projection</keyword>